<feature type="transmembrane region" description="Helical" evidence="5">
    <location>
        <begin position="211"/>
        <end position="232"/>
    </location>
</feature>
<dbReference type="SMART" id="SM00421">
    <property type="entry name" value="HTH_LUXR"/>
    <property type="match status" value="1"/>
</dbReference>
<dbReference type="GO" id="GO:0006355">
    <property type="term" value="P:regulation of DNA-templated transcription"/>
    <property type="evidence" value="ECO:0007669"/>
    <property type="project" value="InterPro"/>
</dbReference>
<dbReference type="Proteomes" id="UP000014204">
    <property type="component" value="Unassembled WGS sequence"/>
</dbReference>
<dbReference type="Pfam" id="PF00196">
    <property type="entry name" value="GerE"/>
    <property type="match status" value="1"/>
</dbReference>
<feature type="transmembrane region" description="Helical" evidence="5">
    <location>
        <begin position="106"/>
        <end position="129"/>
    </location>
</feature>
<dbReference type="GO" id="GO:0003677">
    <property type="term" value="F:DNA binding"/>
    <property type="evidence" value="ECO:0007669"/>
    <property type="project" value="UniProtKB-KW"/>
</dbReference>
<dbReference type="EMBL" id="ASSY01000009">
    <property type="protein sequence ID" value="EOS50276.1"/>
    <property type="molecule type" value="Genomic_DNA"/>
</dbReference>
<dbReference type="GeneID" id="82191306"/>
<protein>
    <recommendedName>
        <fullName evidence="6">HTH luxR-type domain-containing protein</fullName>
    </recommendedName>
</protein>
<keyword evidence="3" id="KW-0804">Transcription</keyword>
<dbReference type="RefSeq" id="WP_016310089.1">
    <property type="nucleotide sequence ID" value="NZ_KE159646.1"/>
</dbReference>
<dbReference type="InterPro" id="IPR016032">
    <property type="entry name" value="Sig_transdc_resp-reg_C-effctor"/>
</dbReference>
<dbReference type="STRING" id="1235794.C811_01901"/>
<keyword evidence="5" id="KW-0472">Membrane</keyword>
<dbReference type="PROSITE" id="PS50043">
    <property type="entry name" value="HTH_LUXR_2"/>
    <property type="match status" value="1"/>
</dbReference>
<dbReference type="InterPro" id="IPR036388">
    <property type="entry name" value="WH-like_DNA-bd_sf"/>
</dbReference>
<feature type="domain" description="HTH luxR-type" evidence="6">
    <location>
        <begin position="429"/>
        <end position="494"/>
    </location>
</feature>
<dbReference type="AlphaFoldDB" id="R9KVN5"/>
<evidence type="ECO:0000256" key="2">
    <source>
        <dbReference type="ARBA" id="ARBA00023125"/>
    </source>
</evidence>
<evidence type="ECO:0000256" key="4">
    <source>
        <dbReference type="SAM" id="MobiDB-lite"/>
    </source>
</evidence>
<dbReference type="eggNOG" id="COG2771">
    <property type="taxonomic scope" value="Bacteria"/>
</dbReference>
<gene>
    <name evidence="7" type="ORF">C811_01901</name>
</gene>
<sequence length="504" mass="52234">MEQLLNRFVGNISPAALLVSSFFWSWLDVVVFGPAVFWAAGAEMPMEPMAVSFATSVVVLGIAAVSARLRQTLVSVRGFAALAFATGTGGTLLLFAGAAASSPLALIAAGVVVGVFEGVGIAVVGAVATCQGTTNALIHIAAALPMNIVIILLAVFLVPGASIVLIAALPLLSSLSFSVYLARAANRTSLAGVLRPVGPLPRRPSARPWGVNRTFLLVVLAVTAAFGMVNAQTIEVTGNGPFDAYSGLVVRAVVSAAVLVGYVRYSWRPQSIFSAALLIMAASLIVSAAAAVPAMQLLFLAGYVCFDLLIWALIVGMNHGSGVPVLRTVCVVQAVDQLGILLGTFIPWGGTPQVVAVANAGLGVVVMLLVMYLLLRDRGVVENLGGNDYGFAADDEAAGGSGPDERCAPLPLSGEPDASGMTLPTALDAIADRYFLSTREVDVLSLLVAGRSGPYIADHLCISANTVKTHIRHIYTKLDVHDRQELLDLVHTADSSAVPAQSGR</sequence>
<feature type="transmembrane region" description="Helical" evidence="5">
    <location>
        <begin position="354"/>
        <end position="375"/>
    </location>
</feature>
<feature type="transmembrane region" description="Helical" evidence="5">
    <location>
        <begin position="329"/>
        <end position="348"/>
    </location>
</feature>
<keyword evidence="5" id="KW-0812">Transmembrane</keyword>
<evidence type="ECO:0000256" key="5">
    <source>
        <dbReference type="SAM" id="Phobius"/>
    </source>
</evidence>
<evidence type="ECO:0000256" key="1">
    <source>
        <dbReference type="ARBA" id="ARBA00023015"/>
    </source>
</evidence>
<dbReference type="InterPro" id="IPR000792">
    <property type="entry name" value="Tscrpt_reg_LuxR_C"/>
</dbReference>
<dbReference type="HOGENOM" id="CLU_027066_3_0_11"/>
<name>R9KVN5_9ACTN</name>
<proteinExistence type="predicted"/>
<feature type="transmembrane region" description="Helical" evidence="5">
    <location>
        <begin position="163"/>
        <end position="182"/>
    </location>
</feature>
<dbReference type="Gene3D" id="1.10.10.10">
    <property type="entry name" value="Winged helix-like DNA-binding domain superfamily/Winged helix DNA-binding domain"/>
    <property type="match status" value="1"/>
</dbReference>
<keyword evidence="8" id="KW-1185">Reference proteome</keyword>
<dbReference type="PANTHER" id="PTHR44688">
    <property type="entry name" value="DNA-BINDING TRANSCRIPTIONAL ACTIVATOR DEVR_DOSR"/>
    <property type="match status" value="1"/>
</dbReference>
<evidence type="ECO:0000313" key="7">
    <source>
        <dbReference type="EMBL" id="EOS50276.1"/>
    </source>
</evidence>
<evidence type="ECO:0000259" key="6">
    <source>
        <dbReference type="PROSITE" id="PS50043"/>
    </source>
</evidence>
<accession>R9KVN5</accession>
<feature type="transmembrane region" description="Helical" evidence="5">
    <location>
        <begin position="272"/>
        <end position="291"/>
    </location>
</feature>
<keyword evidence="1" id="KW-0805">Transcription regulation</keyword>
<feature type="region of interest" description="Disordered" evidence="4">
    <location>
        <begin position="395"/>
        <end position="414"/>
    </location>
</feature>
<keyword evidence="2" id="KW-0238">DNA-binding</keyword>
<feature type="transmembrane region" description="Helical" evidence="5">
    <location>
        <begin position="12"/>
        <end position="37"/>
    </location>
</feature>
<dbReference type="PANTHER" id="PTHR44688:SF16">
    <property type="entry name" value="DNA-BINDING TRANSCRIPTIONAL ACTIVATOR DEVR_DOSR"/>
    <property type="match status" value="1"/>
</dbReference>
<feature type="transmembrane region" description="Helical" evidence="5">
    <location>
        <begin position="244"/>
        <end position="265"/>
    </location>
</feature>
<feature type="transmembrane region" description="Helical" evidence="5">
    <location>
        <begin position="297"/>
        <end position="317"/>
    </location>
</feature>
<keyword evidence="5" id="KW-1133">Transmembrane helix</keyword>
<feature type="transmembrane region" description="Helical" evidence="5">
    <location>
        <begin position="49"/>
        <end position="67"/>
    </location>
</feature>
<dbReference type="SUPFAM" id="SSF46894">
    <property type="entry name" value="C-terminal effector domain of the bipartite response regulators"/>
    <property type="match status" value="1"/>
</dbReference>
<dbReference type="CDD" id="cd06170">
    <property type="entry name" value="LuxR_C_like"/>
    <property type="match status" value="1"/>
</dbReference>
<dbReference type="PRINTS" id="PR00038">
    <property type="entry name" value="HTHLUXR"/>
</dbReference>
<dbReference type="PATRIC" id="fig|1235794.3.peg.1879"/>
<organism evidence="7 8">
    <name type="scientific">Adlercreutzia caecimuris B7</name>
    <dbReference type="NCBI Taxonomy" id="1235794"/>
    <lineage>
        <taxon>Bacteria</taxon>
        <taxon>Bacillati</taxon>
        <taxon>Actinomycetota</taxon>
        <taxon>Coriobacteriia</taxon>
        <taxon>Eggerthellales</taxon>
        <taxon>Eggerthellaceae</taxon>
        <taxon>Adlercreutzia</taxon>
    </lineage>
</organism>
<evidence type="ECO:0000256" key="3">
    <source>
        <dbReference type="ARBA" id="ARBA00023163"/>
    </source>
</evidence>
<reference evidence="7 8" key="1">
    <citation type="submission" date="2013-04" db="EMBL/GenBank/DDBJ databases">
        <title>The Genome Sequence of Enterorhabdus caecimuris B7.</title>
        <authorList>
            <consortium name="The Broad Institute Genomics Platform"/>
            <consortium name="The Broad Institute Genome Sequencing Center for Infectious Disease"/>
            <person name="Earl A."/>
            <person name="Xavier R."/>
            <person name="Elson C."/>
            <person name="Duck W."/>
            <person name="Walker B."/>
            <person name="Young S."/>
            <person name="Zeng Q."/>
            <person name="Gargeya S."/>
            <person name="Fitzgerald M."/>
            <person name="Haas B."/>
            <person name="Abouelleil A."/>
            <person name="Allen A.W."/>
            <person name="Alvarado L."/>
            <person name="Arachchi H.M."/>
            <person name="Berlin A.M."/>
            <person name="Chapman S.B."/>
            <person name="Gainer-Dewar J."/>
            <person name="Goldberg J."/>
            <person name="Griggs A."/>
            <person name="Gujja S."/>
            <person name="Hansen M."/>
            <person name="Howarth C."/>
            <person name="Imamovic A."/>
            <person name="Ireland A."/>
            <person name="Larimer J."/>
            <person name="McCowan C."/>
            <person name="Murphy C."/>
            <person name="Pearson M."/>
            <person name="Poon T.W."/>
            <person name="Priest M."/>
            <person name="Roberts A."/>
            <person name="Saif S."/>
            <person name="Shea T."/>
            <person name="Sisk P."/>
            <person name="Sykes S."/>
            <person name="Wortman J."/>
            <person name="Nusbaum C."/>
            <person name="Birren B."/>
        </authorList>
    </citation>
    <scope>NUCLEOTIDE SEQUENCE [LARGE SCALE GENOMIC DNA]</scope>
    <source>
        <strain evidence="7 8">B7</strain>
    </source>
</reference>
<feature type="transmembrane region" description="Helical" evidence="5">
    <location>
        <begin position="79"/>
        <end position="100"/>
    </location>
</feature>
<comment type="caution">
    <text evidence="7">The sequence shown here is derived from an EMBL/GenBank/DDBJ whole genome shotgun (WGS) entry which is preliminary data.</text>
</comment>
<dbReference type="OrthoDB" id="9808843at2"/>
<feature type="transmembrane region" description="Helical" evidence="5">
    <location>
        <begin position="136"/>
        <end position="157"/>
    </location>
</feature>
<evidence type="ECO:0000313" key="8">
    <source>
        <dbReference type="Proteomes" id="UP000014204"/>
    </source>
</evidence>